<reference evidence="2 3" key="1">
    <citation type="submission" date="2018-11" db="EMBL/GenBank/DDBJ databases">
        <title>Genome sequence and assembly of Colletotrichum spinosum.</title>
        <authorList>
            <person name="Gan P."/>
            <person name="Shirasu K."/>
        </authorList>
    </citation>
    <scope>NUCLEOTIDE SEQUENCE [LARGE SCALE GENOMIC DNA]</scope>
    <source>
        <strain evidence="2 3">CBS 515.97</strain>
    </source>
</reference>
<evidence type="ECO:0000256" key="1">
    <source>
        <dbReference type="SAM" id="SignalP"/>
    </source>
</evidence>
<dbReference type="EMBL" id="QAPG01000137">
    <property type="protein sequence ID" value="TDZ30285.1"/>
    <property type="molecule type" value="Genomic_DNA"/>
</dbReference>
<evidence type="ECO:0000313" key="2">
    <source>
        <dbReference type="EMBL" id="TDZ30285.1"/>
    </source>
</evidence>
<sequence>MFFKLLLLWCTLALGVLADRHHFCWCNSDQYSDHDLCLTQAACNKYDQSKFFGVYYGDANAKTMTKMNNKKKECYSTREWPIIPRPFIGGNEFEDACNAAAADIAVVAGCGNQPRTGIKSRCSSGLD</sequence>
<feature type="signal peptide" evidence="1">
    <location>
        <begin position="1"/>
        <end position="18"/>
    </location>
</feature>
<keyword evidence="1" id="KW-0732">Signal</keyword>
<protein>
    <recommendedName>
        <fullName evidence="4">Secreted protein</fullName>
    </recommendedName>
</protein>
<feature type="chain" id="PRO_5020896644" description="Secreted protein" evidence="1">
    <location>
        <begin position="19"/>
        <end position="127"/>
    </location>
</feature>
<name>A0A4R8Q538_9PEZI</name>
<accession>A0A4R8Q538</accession>
<organism evidence="2 3">
    <name type="scientific">Colletotrichum spinosum</name>
    <dbReference type="NCBI Taxonomy" id="1347390"/>
    <lineage>
        <taxon>Eukaryota</taxon>
        <taxon>Fungi</taxon>
        <taxon>Dikarya</taxon>
        <taxon>Ascomycota</taxon>
        <taxon>Pezizomycotina</taxon>
        <taxon>Sordariomycetes</taxon>
        <taxon>Hypocreomycetidae</taxon>
        <taxon>Glomerellales</taxon>
        <taxon>Glomerellaceae</taxon>
        <taxon>Colletotrichum</taxon>
        <taxon>Colletotrichum orbiculare species complex</taxon>
    </lineage>
</organism>
<dbReference type="Proteomes" id="UP000295083">
    <property type="component" value="Unassembled WGS sequence"/>
</dbReference>
<keyword evidence="3" id="KW-1185">Reference proteome</keyword>
<proteinExistence type="predicted"/>
<evidence type="ECO:0008006" key="4">
    <source>
        <dbReference type="Google" id="ProtNLM"/>
    </source>
</evidence>
<evidence type="ECO:0000313" key="3">
    <source>
        <dbReference type="Proteomes" id="UP000295083"/>
    </source>
</evidence>
<gene>
    <name evidence="2" type="ORF">C8035_v003120</name>
</gene>
<dbReference type="AlphaFoldDB" id="A0A4R8Q538"/>
<comment type="caution">
    <text evidence="2">The sequence shown here is derived from an EMBL/GenBank/DDBJ whole genome shotgun (WGS) entry which is preliminary data.</text>
</comment>